<accession>A0AAN6IRW1</accession>
<comment type="caution">
    <text evidence="2">The sequence shown here is derived from an EMBL/GenBank/DDBJ whole genome shotgun (WGS) entry which is preliminary data.</text>
</comment>
<dbReference type="Proteomes" id="UP001161757">
    <property type="component" value="Unassembled WGS sequence"/>
</dbReference>
<gene>
    <name evidence="2" type="ORF">HRR80_007944</name>
</gene>
<name>A0AAN6IRW1_EXODE</name>
<dbReference type="AlphaFoldDB" id="A0AAN6IRW1"/>
<evidence type="ECO:0000256" key="1">
    <source>
        <dbReference type="SAM" id="MobiDB-lite"/>
    </source>
</evidence>
<dbReference type="EMBL" id="JAJGCB010000020">
    <property type="protein sequence ID" value="KAJ8988168.1"/>
    <property type="molecule type" value="Genomic_DNA"/>
</dbReference>
<evidence type="ECO:0000313" key="3">
    <source>
        <dbReference type="Proteomes" id="UP001161757"/>
    </source>
</evidence>
<reference evidence="2" key="1">
    <citation type="submission" date="2023-01" db="EMBL/GenBank/DDBJ databases">
        <title>Exophiala dermititidis isolated from Cystic Fibrosis Patient.</title>
        <authorList>
            <person name="Kurbessoian T."/>
            <person name="Crocker A."/>
            <person name="Murante D."/>
            <person name="Hogan D.A."/>
            <person name="Stajich J.E."/>
        </authorList>
    </citation>
    <scope>NUCLEOTIDE SEQUENCE</scope>
    <source>
        <strain evidence="2">Ex8</strain>
    </source>
</reference>
<sequence>MLYYCPLLSLRSAIREVPPPSRPLTAPLTPKYNSPIAKQLLRLPSFLLLQGLQPGSSHSEHPSIAPEVVSGTEPNLSVRVARERSPKRTPRPAVNRPCLSLDEAHGFHIQGHITSHPTYYNTP</sequence>
<organism evidence="2 3">
    <name type="scientific">Exophiala dermatitidis</name>
    <name type="common">Black yeast-like fungus</name>
    <name type="synonym">Wangiella dermatitidis</name>
    <dbReference type="NCBI Taxonomy" id="5970"/>
    <lineage>
        <taxon>Eukaryota</taxon>
        <taxon>Fungi</taxon>
        <taxon>Dikarya</taxon>
        <taxon>Ascomycota</taxon>
        <taxon>Pezizomycotina</taxon>
        <taxon>Eurotiomycetes</taxon>
        <taxon>Chaetothyriomycetidae</taxon>
        <taxon>Chaetothyriales</taxon>
        <taxon>Herpotrichiellaceae</taxon>
        <taxon>Exophiala</taxon>
    </lineage>
</organism>
<protein>
    <submittedName>
        <fullName evidence="2">Uncharacterized protein</fullName>
    </submittedName>
</protein>
<feature type="region of interest" description="Disordered" evidence="1">
    <location>
        <begin position="52"/>
        <end position="96"/>
    </location>
</feature>
<evidence type="ECO:0000313" key="2">
    <source>
        <dbReference type="EMBL" id="KAJ8988168.1"/>
    </source>
</evidence>
<proteinExistence type="predicted"/>